<keyword evidence="2" id="KW-1133">Transmembrane helix</keyword>
<keyword evidence="4" id="KW-1185">Reference proteome</keyword>
<feature type="region of interest" description="Disordered" evidence="1">
    <location>
        <begin position="16"/>
        <end position="37"/>
    </location>
</feature>
<feature type="transmembrane region" description="Helical" evidence="2">
    <location>
        <begin position="51"/>
        <end position="70"/>
    </location>
</feature>
<dbReference type="Proteomes" id="UP000183832">
    <property type="component" value="Unassembled WGS sequence"/>
</dbReference>
<evidence type="ECO:0000313" key="3">
    <source>
        <dbReference type="EMBL" id="CRL07596.1"/>
    </source>
</evidence>
<dbReference type="EMBL" id="CVRI01000072">
    <property type="protein sequence ID" value="CRL07596.1"/>
    <property type="molecule type" value="Genomic_DNA"/>
</dbReference>
<evidence type="ECO:0000256" key="1">
    <source>
        <dbReference type="SAM" id="MobiDB-lite"/>
    </source>
</evidence>
<proteinExistence type="predicted"/>
<reference evidence="3 4" key="1">
    <citation type="submission" date="2015-04" db="EMBL/GenBank/DDBJ databases">
        <authorList>
            <person name="Syromyatnikov M.Y."/>
            <person name="Popov V.N."/>
        </authorList>
    </citation>
    <scope>NUCLEOTIDE SEQUENCE [LARGE SCALE GENOMIC DNA]</scope>
</reference>
<gene>
    <name evidence="3" type="ORF">CLUMA_CG020561</name>
</gene>
<accession>A0A1J1J739</accession>
<organism evidence="3 4">
    <name type="scientific">Clunio marinus</name>
    <dbReference type="NCBI Taxonomy" id="568069"/>
    <lineage>
        <taxon>Eukaryota</taxon>
        <taxon>Metazoa</taxon>
        <taxon>Ecdysozoa</taxon>
        <taxon>Arthropoda</taxon>
        <taxon>Hexapoda</taxon>
        <taxon>Insecta</taxon>
        <taxon>Pterygota</taxon>
        <taxon>Neoptera</taxon>
        <taxon>Endopterygota</taxon>
        <taxon>Diptera</taxon>
        <taxon>Nematocera</taxon>
        <taxon>Chironomoidea</taxon>
        <taxon>Chironomidae</taxon>
        <taxon>Clunio</taxon>
    </lineage>
</organism>
<protein>
    <submittedName>
        <fullName evidence="3">CLUMA_CG020561, isoform A</fullName>
    </submittedName>
</protein>
<dbReference type="AlphaFoldDB" id="A0A1J1J739"/>
<evidence type="ECO:0000313" key="4">
    <source>
        <dbReference type="Proteomes" id="UP000183832"/>
    </source>
</evidence>
<keyword evidence="2" id="KW-0812">Transmembrane</keyword>
<name>A0A1J1J739_9DIPT</name>
<keyword evidence="2" id="KW-0472">Membrane</keyword>
<sequence length="89" mass="10210">MRKSIAQYNCQSATTHTMDKINHNNQPNHQTRSKMKSKTYGSSYKCHQCRVPLLMVAFIVAIELLLFTNVSHCANAKSYVLHWNTTNPL</sequence>
<evidence type="ECO:0000256" key="2">
    <source>
        <dbReference type="SAM" id="Phobius"/>
    </source>
</evidence>